<protein>
    <submittedName>
        <fullName evidence="7">YhhN domain-containing protein</fullName>
    </submittedName>
</protein>
<feature type="transmembrane region" description="Helical" evidence="6">
    <location>
        <begin position="67"/>
        <end position="86"/>
    </location>
</feature>
<keyword evidence="4 6" id="KW-1133">Transmembrane helix</keyword>
<evidence type="ECO:0000256" key="1">
    <source>
        <dbReference type="ARBA" id="ARBA00004141"/>
    </source>
</evidence>
<dbReference type="PANTHER" id="PTHR31885">
    <property type="entry name" value="GH04784P"/>
    <property type="match status" value="1"/>
</dbReference>
<keyword evidence="8" id="KW-1185">Reference proteome</keyword>
<feature type="transmembrane region" description="Helical" evidence="6">
    <location>
        <begin position="118"/>
        <end position="139"/>
    </location>
</feature>
<accession>A0A3A2ZFF9</accession>
<evidence type="ECO:0000256" key="6">
    <source>
        <dbReference type="SAM" id="Phobius"/>
    </source>
</evidence>
<dbReference type="OrthoDB" id="2133758at2759"/>
<evidence type="ECO:0000256" key="3">
    <source>
        <dbReference type="ARBA" id="ARBA00022692"/>
    </source>
</evidence>
<sequence length="301" mass="32775">MSANFSPMSQYALDNPGASLLLITLPLLVLSEHKSRSHIGTGLFKILSSVAFLSHPLLLPSVEWTPYRYLITTGLLFSLAGDFFLIPSRDEFYNLPSTKSSQHNSHAKGEAQGSDISLSFQLGVVAFAIAHVAYTVAFFKNSAEVSWIIFATTFVATVGIAKWLGVIYPPSQFSTIGNVLDLVIESEMKPLVTVYAVIISSMFSAAASTIPLDSSLNALYQRVLGAGMFVLSDVFVAKDAFGRGSVRRNRGWIWITVGYGLYFGGSLLSLLRWTLNVISWRVERGMAESGSGVHGMMNITL</sequence>
<dbReference type="Pfam" id="PF07947">
    <property type="entry name" value="YhhN"/>
    <property type="match status" value="1"/>
</dbReference>
<comment type="similarity">
    <text evidence="2">Belongs to the TMEM86 family.</text>
</comment>
<feature type="transmembrane region" description="Helical" evidence="6">
    <location>
        <begin position="145"/>
        <end position="169"/>
    </location>
</feature>
<dbReference type="InterPro" id="IPR012506">
    <property type="entry name" value="TMEM86B-like"/>
</dbReference>
<organism evidence="7 8">
    <name type="scientific">Aspergillus sclerotialis</name>
    <dbReference type="NCBI Taxonomy" id="2070753"/>
    <lineage>
        <taxon>Eukaryota</taxon>
        <taxon>Fungi</taxon>
        <taxon>Dikarya</taxon>
        <taxon>Ascomycota</taxon>
        <taxon>Pezizomycotina</taxon>
        <taxon>Eurotiomycetes</taxon>
        <taxon>Eurotiomycetidae</taxon>
        <taxon>Eurotiales</taxon>
        <taxon>Aspergillaceae</taxon>
        <taxon>Aspergillus</taxon>
        <taxon>Aspergillus subgen. Polypaecilum</taxon>
    </lineage>
</organism>
<dbReference type="PANTHER" id="PTHR31885:SF6">
    <property type="entry name" value="GH04784P"/>
    <property type="match status" value="1"/>
</dbReference>
<feature type="transmembrane region" description="Helical" evidence="6">
    <location>
        <begin position="253"/>
        <end position="275"/>
    </location>
</feature>
<dbReference type="AlphaFoldDB" id="A0A3A2ZFF9"/>
<evidence type="ECO:0000256" key="2">
    <source>
        <dbReference type="ARBA" id="ARBA00007375"/>
    </source>
</evidence>
<keyword evidence="5 6" id="KW-0472">Membrane</keyword>
<evidence type="ECO:0000313" key="8">
    <source>
        <dbReference type="Proteomes" id="UP000266188"/>
    </source>
</evidence>
<feature type="transmembrane region" description="Helical" evidence="6">
    <location>
        <begin position="42"/>
        <end position="61"/>
    </location>
</feature>
<proteinExistence type="inferred from homology"/>
<name>A0A3A2ZFF9_9EURO</name>
<dbReference type="GO" id="GO:0016787">
    <property type="term" value="F:hydrolase activity"/>
    <property type="evidence" value="ECO:0007669"/>
    <property type="project" value="TreeGrafter"/>
</dbReference>
<dbReference type="STRING" id="2070753.A0A3A2ZFF9"/>
<feature type="transmembrane region" description="Helical" evidence="6">
    <location>
        <begin position="190"/>
        <end position="211"/>
    </location>
</feature>
<evidence type="ECO:0000256" key="4">
    <source>
        <dbReference type="ARBA" id="ARBA00022989"/>
    </source>
</evidence>
<reference evidence="8" key="1">
    <citation type="submission" date="2017-02" db="EMBL/GenBank/DDBJ databases">
        <authorList>
            <person name="Tafer H."/>
            <person name="Lopandic K."/>
        </authorList>
    </citation>
    <scope>NUCLEOTIDE SEQUENCE [LARGE SCALE GENOMIC DNA]</scope>
    <source>
        <strain evidence="8">CBS 366.77</strain>
    </source>
</reference>
<dbReference type="Proteomes" id="UP000266188">
    <property type="component" value="Unassembled WGS sequence"/>
</dbReference>
<keyword evidence="3 6" id="KW-0812">Transmembrane</keyword>
<evidence type="ECO:0000256" key="5">
    <source>
        <dbReference type="ARBA" id="ARBA00023136"/>
    </source>
</evidence>
<dbReference type="GO" id="GO:0016020">
    <property type="term" value="C:membrane"/>
    <property type="evidence" value="ECO:0007669"/>
    <property type="project" value="UniProtKB-SubCell"/>
</dbReference>
<comment type="caution">
    <text evidence="7">The sequence shown here is derived from an EMBL/GenBank/DDBJ whole genome shotgun (WGS) entry which is preliminary data.</text>
</comment>
<gene>
    <name evidence="7" type="ORF">PHISCL_05763</name>
</gene>
<comment type="subcellular location">
    <subcellularLocation>
        <location evidence="1">Membrane</location>
        <topology evidence="1">Multi-pass membrane protein</topology>
    </subcellularLocation>
</comment>
<feature type="transmembrane region" description="Helical" evidence="6">
    <location>
        <begin position="223"/>
        <end position="241"/>
    </location>
</feature>
<dbReference type="EMBL" id="MVGC01000198">
    <property type="protein sequence ID" value="RJE21918.1"/>
    <property type="molecule type" value="Genomic_DNA"/>
</dbReference>
<evidence type="ECO:0000313" key="7">
    <source>
        <dbReference type="EMBL" id="RJE21918.1"/>
    </source>
</evidence>